<dbReference type="Pfam" id="PF07676">
    <property type="entry name" value="PD40"/>
    <property type="match status" value="2"/>
</dbReference>
<gene>
    <name evidence="2" type="ORF">IPJ89_00725</name>
</gene>
<dbReference type="SUPFAM" id="SSF82171">
    <property type="entry name" value="DPP6 N-terminal domain-like"/>
    <property type="match status" value="1"/>
</dbReference>
<evidence type="ECO:0000256" key="1">
    <source>
        <dbReference type="SAM" id="Phobius"/>
    </source>
</evidence>
<dbReference type="Proteomes" id="UP000596004">
    <property type="component" value="Chromosome"/>
</dbReference>
<dbReference type="AlphaFoldDB" id="A0A7T9I1V8"/>
<dbReference type="EMBL" id="CP064981">
    <property type="protein sequence ID" value="QQR92753.1"/>
    <property type="molecule type" value="Genomic_DNA"/>
</dbReference>
<keyword evidence="1" id="KW-1133">Transmembrane helix</keyword>
<evidence type="ECO:0000313" key="2">
    <source>
        <dbReference type="EMBL" id="QQR92753.1"/>
    </source>
</evidence>
<accession>A0A7T9I1V8</accession>
<name>A0A7T9I1V8_9ARCH</name>
<proteinExistence type="predicted"/>
<keyword evidence="1" id="KW-0472">Membrane</keyword>
<keyword evidence="1" id="KW-0812">Transmembrane</keyword>
<sequence length="311" mass="35042">MKWWQWSIGGIAAIVIVVVLINVLAPPVPAPTESEWDAIKAADPAIFVPGWSSPVKVAASNGEWEDSLFVTPDGQRLYFANYPGDLLKDVGQRKFSDDIDIYYSDYPFTTKVKDTRFHLSEDIWSEVGPFVAANGDFFYNSNRDYLNDRKSDQDVWLNDERLAFNDSVPDSEFGNPHYDESHDELWVDELDKKMFILKNAKANDFSGTPELAPAPIQVDGYSNFQPWLSPDGNTLVFSTNRGEIPGLYGPQLYTSTRNPDNTWTTPTLIGYSNIGLGEGTMTADGSRLYYLHLYSDGKGNYTTDMFYVEKV</sequence>
<protein>
    <submittedName>
        <fullName evidence="2">PD40 domain-containing protein</fullName>
    </submittedName>
</protein>
<reference evidence="2" key="1">
    <citation type="submission" date="2020-11" db="EMBL/GenBank/DDBJ databases">
        <title>Connecting structure to function with the recovery of over 1000 high-quality activated sludge metagenome-assembled genomes encoding full-length rRNA genes using long-read sequencing.</title>
        <authorList>
            <person name="Singleton C.M."/>
            <person name="Petriglieri F."/>
            <person name="Kristensen J.M."/>
            <person name="Kirkegaard R.H."/>
            <person name="Michaelsen T.Y."/>
            <person name="Andersen M.H."/>
            <person name="Karst S.M."/>
            <person name="Dueholm M.S."/>
            <person name="Nielsen P.H."/>
            <person name="Albertsen M."/>
        </authorList>
    </citation>
    <scope>NUCLEOTIDE SEQUENCE</scope>
    <source>
        <strain evidence="2">Fred_18-Q3-R57-64_BAT3C.431</strain>
    </source>
</reference>
<feature type="transmembrane region" description="Helical" evidence="1">
    <location>
        <begin position="6"/>
        <end position="25"/>
    </location>
</feature>
<organism evidence="2">
    <name type="scientific">Candidatus Iainarchaeum sp</name>
    <dbReference type="NCBI Taxonomy" id="3101447"/>
    <lineage>
        <taxon>Archaea</taxon>
        <taxon>Candidatus Iainarchaeota</taxon>
        <taxon>Candidatus Iainarchaeia</taxon>
        <taxon>Candidatus Iainarchaeales</taxon>
        <taxon>Candidatus Iainarchaeaceae</taxon>
        <taxon>Candidatus Iainarchaeum</taxon>
    </lineage>
</organism>
<dbReference type="InterPro" id="IPR011659">
    <property type="entry name" value="WD40"/>
</dbReference>